<comment type="subcellular location">
    <subcellularLocation>
        <location evidence="1">Mitochondrion outer membrane</location>
        <topology evidence="1">Single-pass membrane protein</topology>
    </subcellularLocation>
</comment>
<dbReference type="GO" id="GO:0030150">
    <property type="term" value="P:protein import into mitochondrial matrix"/>
    <property type="evidence" value="ECO:0007669"/>
    <property type="project" value="InterPro"/>
</dbReference>
<dbReference type="Pfam" id="PF08038">
    <property type="entry name" value="Tom7"/>
    <property type="match status" value="1"/>
</dbReference>
<keyword evidence="3" id="KW-0813">Transport</keyword>
<keyword evidence="11" id="KW-0675">Receptor</keyword>
<dbReference type="AlphaFoldDB" id="M7YZR0"/>
<evidence type="ECO:0000256" key="1">
    <source>
        <dbReference type="ARBA" id="ARBA00004572"/>
    </source>
</evidence>
<reference evidence="11" key="1">
    <citation type="journal article" date="2013" name="Nature">
        <title>Draft genome of the wheat A-genome progenitor Triticum urartu.</title>
        <authorList>
            <person name="Ling H.Q."/>
            <person name="Zhao S."/>
            <person name="Liu D."/>
            <person name="Wang J."/>
            <person name="Sun H."/>
            <person name="Zhang C."/>
            <person name="Fan H."/>
            <person name="Li D."/>
            <person name="Dong L."/>
            <person name="Tao Y."/>
            <person name="Gao C."/>
            <person name="Wu H."/>
            <person name="Li Y."/>
            <person name="Cui Y."/>
            <person name="Guo X."/>
            <person name="Zheng S."/>
            <person name="Wang B."/>
            <person name="Yu K."/>
            <person name="Liang Q."/>
            <person name="Yang W."/>
            <person name="Lou X."/>
            <person name="Chen J."/>
            <person name="Feng M."/>
            <person name="Jian J."/>
            <person name="Zhang X."/>
            <person name="Luo G."/>
            <person name="Jiang Y."/>
            <person name="Liu J."/>
            <person name="Wang Z."/>
            <person name="Sha Y."/>
            <person name="Zhang B."/>
            <person name="Wu H."/>
            <person name="Tang D."/>
            <person name="Shen Q."/>
            <person name="Xue P."/>
            <person name="Zou S."/>
            <person name="Wang X."/>
            <person name="Liu X."/>
            <person name="Wang F."/>
            <person name="Yang Y."/>
            <person name="An X."/>
            <person name="Dong Z."/>
            <person name="Zhang K."/>
            <person name="Zhang X."/>
            <person name="Luo M.C."/>
            <person name="Dvorak J."/>
            <person name="Tong Y."/>
            <person name="Wang J."/>
            <person name="Yang H."/>
            <person name="Li Z."/>
            <person name="Wang D."/>
            <person name="Zhang A."/>
            <person name="Wang J."/>
        </authorList>
    </citation>
    <scope>NUCLEOTIDE SEQUENCE</scope>
</reference>
<dbReference type="EMBL" id="KD159101">
    <property type="protein sequence ID" value="EMS56343.1"/>
    <property type="molecule type" value="Genomic_DNA"/>
</dbReference>
<keyword evidence="7" id="KW-1133">Transmembrane helix</keyword>
<evidence type="ECO:0000256" key="9">
    <source>
        <dbReference type="ARBA" id="ARBA00023136"/>
    </source>
</evidence>
<evidence type="ECO:0000256" key="6">
    <source>
        <dbReference type="ARBA" id="ARBA00022927"/>
    </source>
</evidence>
<evidence type="ECO:0000256" key="2">
    <source>
        <dbReference type="ARBA" id="ARBA00010917"/>
    </source>
</evidence>
<keyword evidence="8" id="KW-0496">Mitochondrion</keyword>
<evidence type="ECO:0000256" key="3">
    <source>
        <dbReference type="ARBA" id="ARBA00022448"/>
    </source>
</evidence>
<keyword evidence="5" id="KW-1000">Mitochondrion outer membrane</keyword>
<name>M7YZR0_TRIUA</name>
<keyword evidence="9" id="KW-0472">Membrane</keyword>
<dbReference type="OMA" id="MGVHESR"/>
<dbReference type="PANTHER" id="PTHR34944">
    <property type="entry name" value="MITOCHONDRIAL IMPORT RECEPTOR SUBUNIT TOM7"/>
    <property type="match status" value="1"/>
</dbReference>
<gene>
    <name evidence="11" type="ORF">TRIUR3_22203</name>
</gene>
<dbReference type="GO" id="GO:0005742">
    <property type="term" value="C:mitochondrial outer membrane translocase complex"/>
    <property type="evidence" value="ECO:0007669"/>
    <property type="project" value="InterPro"/>
</dbReference>
<sequence>MADTDRKARKAARNMGVHESRQRRGRDAPKPKGKGGKRGSSAAEDEQSTAAVAVQLAKEWSTWTMKTAKVVAHWGFIPLIIVVGMTKGDEPKPSLFQLLSPV</sequence>
<organism evidence="11">
    <name type="scientific">Triticum urartu</name>
    <name type="common">Red wild einkorn</name>
    <name type="synonym">Crithodium urartu</name>
    <dbReference type="NCBI Taxonomy" id="4572"/>
    <lineage>
        <taxon>Eukaryota</taxon>
        <taxon>Viridiplantae</taxon>
        <taxon>Streptophyta</taxon>
        <taxon>Embryophyta</taxon>
        <taxon>Tracheophyta</taxon>
        <taxon>Spermatophyta</taxon>
        <taxon>Magnoliopsida</taxon>
        <taxon>Liliopsida</taxon>
        <taxon>Poales</taxon>
        <taxon>Poaceae</taxon>
        <taxon>BOP clade</taxon>
        <taxon>Pooideae</taxon>
        <taxon>Triticodae</taxon>
        <taxon>Triticeae</taxon>
        <taxon>Triticinae</taxon>
        <taxon>Triticum</taxon>
    </lineage>
</organism>
<dbReference type="InterPro" id="IPR012621">
    <property type="entry name" value="Tom7"/>
</dbReference>
<protein>
    <submittedName>
        <fullName evidence="11">Mitochondrial import receptor subunit TOM7-1</fullName>
    </submittedName>
</protein>
<keyword evidence="6" id="KW-0653">Protein transport</keyword>
<keyword evidence="4" id="KW-0812">Transmembrane</keyword>
<dbReference type="eggNOG" id="ENOG502S8KG">
    <property type="taxonomic scope" value="Eukaryota"/>
</dbReference>
<evidence type="ECO:0000256" key="8">
    <source>
        <dbReference type="ARBA" id="ARBA00023128"/>
    </source>
</evidence>
<comment type="similarity">
    <text evidence="2">Belongs to the Tom7 family.</text>
</comment>
<dbReference type="STRING" id="4572.M7YZR0"/>
<feature type="region of interest" description="Disordered" evidence="10">
    <location>
        <begin position="1"/>
        <end position="49"/>
    </location>
</feature>
<evidence type="ECO:0000313" key="11">
    <source>
        <dbReference type="EMBL" id="EMS56343.1"/>
    </source>
</evidence>
<evidence type="ECO:0000256" key="7">
    <source>
        <dbReference type="ARBA" id="ARBA00022989"/>
    </source>
</evidence>
<accession>M7YZR0</accession>
<proteinExistence type="inferred from homology"/>
<evidence type="ECO:0000256" key="5">
    <source>
        <dbReference type="ARBA" id="ARBA00022787"/>
    </source>
</evidence>
<evidence type="ECO:0000256" key="10">
    <source>
        <dbReference type="SAM" id="MobiDB-lite"/>
    </source>
</evidence>
<feature type="compositionally biased region" description="Basic and acidic residues" evidence="10">
    <location>
        <begin position="16"/>
        <end position="30"/>
    </location>
</feature>
<evidence type="ECO:0000256" key="4">
    <source>
        <dbReference type="ARBA" id="ARBA00022692"/>
    </source>
</evidence>
<dbReference type="PANTHER" id="PTHR34944:SF11">
    <property type="entry name" value="MITOCHONDRIAL IMPORT RECEPTOR SUBUNIT TOM7-1"/>
    <property type="match status" value="1"/>
</dbReference>